<evidence type="ECO:0000313" key="1">
    <source>
        <dbReference type="EMBL" id="GEU68902.1"/>
    </source>
</evidence>
<gene>
    <name evidence="1" type="ORF">Tci_040880</name>
</gene>
<reference evidence="1" key="1">
    <citation type="journal article" date="2019" name="Sci. Rep.">
        <title>Draft genome of Tanacetum cinerariifolium, the natural source of mosquito coil.</title>
        <authorList>
            <person name="Yamashiro T."/>
            <person name="Shiraishi A."/>
            <person name="Satake H."/>
            <person name="Nakayama K."/>
        </authorList>
    </citation>
    <scope>NUCLEOTIDE SEQUENCE</scope>
</reference>
<sequence length="119" mass="13359">MDVEEGLYLSLTIRIHFGRCMQSDGVEIQPQVVKEPGSCKVPLAVTQHLVNQAMYHWIDAQTFGTIKKMRHNKEKPPTIERSIDSGKIQLGTPPHDVIKEMAKTIVTTIAAHKMKLQVA</sequence>
<dbReference type="EMBL" id="BKCJ010005836">
    <property type="protein sequence ID" value="GEU68902.1"/>
    <property type="molecule type" value="Genomic_DNA"/>
</dbReference>
<dbReference type="AlphaFoldDB" id="A0A6L2M8C8"/>
<comment type="caution">
    <text evidence="1">The sequence shown here is derived from an EMBL/GenBank/DDBJ whole genome shotgun (WGS) entry which is preliminary data.</text>
</comment>
<protein>
    <submittedName>
        <fullName evidence="1">Uncharacterized protein</fullName>
    </submittedName>
</protein>
<organism evidence="1">
    <name type="scientific">Tanacetum cinerariifolium</name>
    <name type="common">Dalmatian daisy</name>
    <name type="synonym">Chrysanthemum cinerariifolium</name>
    <dbReference type="NCBI Taxonomy" id="118510"/>
    <lineage>
        <taxon>Eukaryota</taxon>
        <taxon>Viridiplantae</taxon>
        <taxon>Streptophyta</taxon>
        <taxon>Embryophyta</taxon>
        <taxon>Tracheophyta</taxon>
        <taxon>Spermatophyta</taxon>
        <taxon>Magnoliopsida</taxon>
        <taxon>eudicotyledons</taxon>
        <taxon>Gunneridae</taxon>
        <taxon>Pentapetalae</taxon>
        <taxon>asterids</taxon>
        <taxon>campanulids</taxon>
        <taxon>Asterales</taxon>
        <taxon>Asteraceae</taxon>
        <taxon>Asteroideae</taxon>
        <taxon>Anthemideae</taxon>
        <taxon>Anthemidinae</taxon>
        <taxon>Tanacetum</taxon>
    </lineage>
</organism>
<proteinExistence type="predicted"/>
<name>A0A6L2M8C8_TANCI</name>
<accession>A0A6L2M8C8</accession>